<dbReference type="GO" id="GO:0051170">
    <property type="term" value="P:import into nucleus"/>
    <property type="evidence" value="ECO:0007669"/>
    <property type="project" value="TreeGrafter"/>
</dbReference>
<proteinExistence type="predicted"/>
<dbReference type="AlphaFoldDB" id="A0A423T4U2"/>
<sequence length="226" mass="25555">MTRLPADRVTLRWREAQGRSAGSWCRNSNSPGFSHITLVTRRELDVKSEKVEQKLVDFENLDNHIDAFKDVQVAYSCLGTTRGKAGAKGFVRVDRDYVYNAAKLLKDCGCSHFHLVSSTGANKNSHFLYQKTKGEVENMVTELNFPRLSIYRPSLLLCDRQESRPMEKIAQIVLRGFDWRNKISIGTDTVASAMVANTLEQQTSEKAEETKVEILENADILRLGID</sequence>
<dbReference type="PANTHER" id="PTHR14097">
    <property type="entry name" value="OXIDOREDUCTASE HTATIP2"/>
    <property type="match status" value="1"/>
</dbReference>
<keyword evidence="2" id="KW-1185">Reference proteome</keyword>
<evidence type="ECO:0008006" key="3">
    <source>
        <dbReference type="Google" id="ProtNLM"/>
    </source>
</evidence>
<organism evidence="1 2">
    <name type="scientific">Penaeus vannamei</name>
    <name type="common">Whiteleg shrimp</name>
    <name type="synonym">Litopenaeus vannamei</name>
    <dbReference type="NCBI Taxonomy" id="6689"/>
    <lineage>
        <taxon>Eukaryota</taxon>
        <taxon>Metazoa</taxon>
        <taxon>Ecdysozoa</taxon>
        <taxon>Arthropoda</taxon>
        <taxon>Crustacea</taxon>
        <taxon>Multicrustacea</taxon>
        <taxon>Malacostraca</taxon>
        <taxon>Eumalacostraca</taxon>
        <taxon>Eucarida</taxon>
        <taxon>Decapoda</taxon>
        <taxon>Dendrobranchiata</taxon>
        <taxon>Penaeoidea</taxon>
        <taxon>Penaeidae</taxon>
        <taxon>Penaeus</taxon>
    </lineage>
</organism>
<evidence type="ECO:0000313" key="2">
    <source>
        <dbReference type="Proteomes" id="UP000283509"/>
    </source>
</evidence>
<dbReference type="SUPFAM" id="SSF51735">
    <property type="entry name" value="NAD(P)-binding Rossmann-fold domains"/>
    <property type="match status" value="1"/>
</dbReference>
<gene>
    <name evidence="1" type="ORF">C7M84_010291</name>
</gene>
<dbReference type="EMBL" id="QCYY01002301">
    <property type="protein sequence ID" value="ROT71415.1"/>
    <property type="molecule type" value="Genomic_DNA"/>
</dbReference>
<dbReference type="PANTHER" id="PTHR14097:SF7">
    <property type="entry name" value="OXIDOREDUCTASE HTATIP2"/>
    <property type="match status" value="1"/>
</dbReference>
<reference evidence="1 2" key="2">
    <citation type="submission" date="2019-01" db="EMBL/GenBank/DDBJ databases">
        <title>The decoding of complex shrimp genome reveals the adaptation for benthos swimmer, frequently molting mechanism and breeding impact on genome.</title>
        <authorList>
            <person name="Sun Y."/>
            <person name="Gao Y."/>
            <person name="Yu Y."/>
        </authorList>
    </citation>
    <scope>NUCLEOTIDE SEQUENCE [LARGE SCALE GENOMIC DNA]</scope>
    <source>
        <tissue evidence="1">Muscle</tissue>
    </source>
</reference>
<dbReference type="InterPro" id="IPR036291">
    <property type="entry name" value="NAD(P)-bd_dom_sf"/>
</dbReference>
<evidence type="ECO:0000313" key="1">
    <source>
        <dbReference type="EMBL" id="ROT71415.1"/>
    </source>
</evidence>
<comment type="caution">
    <text evidence="1">The sequence shown here is derived from an EMBL/GenBank/DDBJ whole genome shotgun (WGS) entry which is preliminary data.</text>
</comment>
<reference evidence="1 2" key="1">
    <citation type="submission" date="2018-04" db="EMBL/GenBank/DDBJ databases">
        <authorList>
            <person name="Zhang X."/>
            <person name="Yuan J."/>
            <person name="Li F."/>
            <person name="Xiang J."/>
        </authorList>
    </citation>
    <scope>NUCLEOTIDE SEQUENCE [LARGE SCALE GENOMIC DNA]</scope>
    <source>
        <tissue evidence="1">Muscle</tissue>
    </source>
</reference>
<dbReference type="OrthoDB" id="430436at2759"/>
<accession>A0A423T4U2</accession>
<dbReference type="Gene3D" id="3.40.50.720">
    <property type="entry name" value="NAD(P)-binding Rossmann-like Domain"/>
    <property type="match status" value="1"/>
</dbReference>
<name>A0A423T4U2_PENVA</name>
<protein>
    <recommendedName>
        <fullName evidence="3">Oxidoreductase HTATIP2</fullName>
    </recommendedName>
</protein>
<dbReference type="GO" id="GO:0005737">
    <property type="term" value="C:cytoplasm"/>
    <property type="evidence" value="ECO:0007669"/>
    <property type="project" value="TreeGrafter"/>
</dbReference>
<dbReference type="STRING" id="6689.A0A423T4U2"/>
<dbReference type="Proteomes" id="UP000283509">
    <property type="component" value="Unassembled WGS sequence"/>
</dbReference>